<dbReference type="Proteomes" id="UP001165122">
    <property type="component" value="Unassembled WGS sequence"/>
</dbReference>
<keyword evidence="1" id="KW-0732">Signal</keyword>
<dbReference type="OrthoDB" id="10430953at2759"/>
<organism evidence="2 3">
    <name type="scientific">Triparma laevis f. longispina</name>
    <dbReference type="NCBI Taxonomy" id="1714387"/>
    <lineage>
        <taxon>Eukaryota</taxon>
        <taxon>Sar</taxon>
        <taxon>Stramenopiles</taxon>
        <taxon>Ochrophyta</taxon>
        <taxon>Bolidophyceae</taxon>
        <taxon>Parmales</taxon>
        <taxon>Triparmaceae</taxon>
        <taxon>Triparma</taxon>
    </lineage>
</organism>
<evidence type="ECO:0000313" key="2">
    <source>
        <dbReference type="EMBL" id="GMI16533.1"/>
    </source>
</evidence>
<evidence type="ECO:0000313" key="3">
    <source>
        <dbReference type="Proteomes" id="UP001165122"/>
    </source>
</evidence>
<evidence type="ECO:0000256" key="1">
    <source>
        <dbReference type="SAM" id="SignalP"/>
    </source>
</evidence>
<dbReference type="EMBL" id="BRXW01000254">
    <property type="protein sequence ID" value="GMI16533.1"/>
    <property type="molecule type" value="Genomic_DNA"/>
</dbReference>
<gene>
    <name evidence="2" type="ORF">TrLO_g10790</name>
</gene>
<comment type="caution">
    <text evidence="2">The sequence shown here is derived from an EMBL/GenBank/DDBJ whole genome shotgun (WGS) entry which is preliminary data.</text>
</comment>
<reference evidence="3" key="1">
    <citation type="journal article" date="2023" name="Commun. Biol.">
        <title>Genome analysis of Parmales, the sister group of diatoms, reveals the evolutionary specialization of diatoms from phago-mixotrophs to photoautotrophs.</title>
        <authorList>
            <person name="Ban H."/>
            <person name="Sato S."/>
            <person name="Yoshikawa S."/>
            <person name="Yamada K."/>
            <person name="Nakamura Y."/>
            <person name="Ichinomiya M."/>
            <person name="Sato N."/>
            <person name="Blanc-Mathieu R."/>
            <person name="Endo H."/>
            <person name="Kuwata A."/>
            <person name="Ogata H."/>
        </authorList>
    </citation>
    <scope>NUCLEOTIDE SEQUENCE [LARGE SCALE GENOMIC DNA]</scope>
    <source>
        <strain evidence="3">NIES 3700</strain>
    </source>
</reference>
<sequence length="453" mass="49720">MSPSNTPFLLLSAVLSLTSHSSACSIPLASRQALADAVTLATSSTHDALQGSLVFSSVGEISNPSGTYGDHSFDTQALDADICDCLTSTCERTSDPKFSNNDVETLCGKPLRHSRPLPWLRLDACLPSPWTTSPSKPTSSVTLSRSLDYGYSQTDTDECCLSGYFDNDDYWKPLMHFRTSDGLYRVHGGYMGSGEDNPGEYFLVGSALSTDYSVIGEAKNLTSFTSYFCDDSGLQLKYHCASDKYDDEACSAIKASSIPQFSGCQALPADSVPMPIYYELGCAEDRTPTETIYLDSDCQTHYQQSNLDKCTASTTFVEKEGWAGGYMRETTVAVFIGVMTNKIGHSSFHNIYLPDFSTYNDQNATSEKNFNEVELIGSTEQYGEGFEDVFAAQFGRECLSDDSKYCRILREADLASGSLLDFMSRQYLDPTTGLGTDKDYLRGHRVLIFDKAN</sequence>
<feature type="chain" id="PRO_5040741738" evidence="1">
    <location>
        <begin position="24"/>
        <end position="453"/>
    </location>
</feature>
<name>A0A9W7KYI4_9STRA</name>
<keyword evidence="3" id="KW-1185">Reference proteome</keyword>
<proteinExistence type="predicted"/>
<accession>A0A9W7KYI4</accession>
<protein>
    <submittedName>
        <fullName evidence="2">Uncharacterized protein</fullName>
    </submittedName>
</protein>
<feature type="signal peptide" evidence="1">
    <location>
        <begin position="1"/>
        <end position="23"/>
    </location>
</feature>
<dbReference type="AlphaFoldDB" id="A0A9W7KYI4"/>